<dbReference type="EMBL" id="CAJNDS010002298">
    <property type="protein sequence ID" value="CAE7418116.1"/>
    <property type="molecule type" value="Genomic_DNA"/>
</dbReference>
<accession>A0A812R4E9</accession>
<gene>
    <name evidence="2" type="ORF">SNAT2548_LOCUS22738</name>
</gene>
<protein>
    <recommendedName>
        <fullName evidence="1">Coenzyme Q-binding protein COQ10 START domain-containing protein</fullName>
    </recommendedName>
</protein>
<evidence type="ECO:0000313" key="2">
    <source>
        <dbReference type="EMBL" id="CAE7418116.1"/>
    </source>
</evidence>
<keyword evidence="3" id="KW-1185">Reference proteome</keyword>
<dbReference type="Proteomes" id="UP000604046">
    <property type="component" value="Unassembled WGS sequence"/>
</dbReference>
<dbReference type="Pfam" id="PF03364">
    <property type="entry name" value="Polyketide_cyc"/>
    <property type="match status" value="1"/>
</dbReference>
<dbReference type="SUPFAM" id="SSF55961">
    <property type="entry name" value="Bet v1-like"/>
    <property type="match status" value="1"/>
</dbReference>
<dbReference type="AlphaFoldDB" id="A0A812R4E9"/>
<feature type="domain" description="Coenzyme Q-binding protein COQ10 START" evidence="1">
    <location>
        <begin position="182"/>
        <end position="341"/>
    </location>
</feature>
<comment type="caution">
    <text evidence="2">The sequence shown here is derived from an EMBL/GenBank/DDBJ whole genome shotgun (WGS) entry which is preliminary data.</text>
</comment>
<name>A0A812R4E9_9DINO</name>
<organism evidence="2 3">
    <name type="scientific">Symbiodinium natans</name>
    <dbReference type="NCBI Taxonomy" id="878477"/>
    <lineage>
        <taxon>Eukaryota</taxon>
        <taxon>Sar</taxon>
        <taxon>Alveolata</taxon>
        <taxon>Dinophyceae</taxon>
        <taxon>Suessiales</taxon>
        <taxon>Symbiodiniaceae</taxon>
        <taxon>Symbiodinium</taxon>
    </lineage>
</organism>
<proteinExistence type="predicted"/>
<reference evidence="2" key="1">
    <citation type="submission" date="2021-02" db="EMBL/GenBank/DDBJ databases">
        <authorList>
            <person name="Dougan E. K."/>
            <person name="Rhodes N."/>
            <person name="Thang M."/>
            <person name="Chan C."/>
        </authorList>
    </citation>
    <scope>NUCLEOTIDE SEQUENCE</scope>
</reference>
<evidence type="ECO:0000259" key="1">
    <source>
        <dbReference type="Pfam" id="PF03364"/>
    </source>
</evidence>
<sequence>MERVLQEVADLENFEHRFSVNEQAIDELVEALLEEPEVQAILVPDLVEAEVYRYALQRILCIAQFMLSQLQIRLFGTQVRLGLFADHSQAPGLADKKAEDGLPLIAVREKDVQSVLARIEDEQHRIERELGLRRGNLHLRRSSLDGPLLTHVDLDEPEDVHEFTTMAAQDRLARCLAIQRNVSVPIETAFQMVSDVNAYPQWMPFCTSAFVTSKEEAEGPSASSSTKFATKLKCDVGFGLDTGTALGAVGDTIKYQVSVLPPTGDKAAVSQICHQQPGDVRRVARVVADTLDGFRYGKRLIYDWRFIEVARGHTDVRLDMFFQARNFFFLPIWDSMQATVTSVMMREFQKRAAGCSESQRLLF</sequence>
<dbReference type="OrthoDB" id="292693at2759"/>
<dbReference type="InterPro" id="IPR005031">
    <property type="entry name" value="COQ10_START"/>
</dbReference>
<evidence type="ECO:0000313" key="3">
    <source>
        <dbReference type="Proteomes" id="UP000604046"/>
    </source>
</evidence>
<dbReference type="InterPro" id="IPR023393">
    <property type="entry name" value="START-like_dom_sf"/>
</dbReference>
<dbReference type="Gene3D" id="3.30.530.20">
    <property type="match status" value="1"/>
</dbReference>